<evidence type="ECO:0000259" key="2">
    <source>
        <dbReference type="Pfam" id="PF24322"/>
    </source>
</evidence>
<proteinExistence type="predicted"/>
<feature type="compositionally biased region" description="Basic and acidic residues" evidence="1">
    <location>
        <begin position="570"/>
        <end position="582"/>
    </location>
</feature>
<feature type="region of interest" description="Disordered" evidence="1">
    <location>
        <begin position="1"/>
        <end position="42"/>
    </location>
</feature>
<accession>A0A250L6A8</accession>
<dbReference type="Pfam" id="PF24322">
    <property type="entry name" value="Tle3"/>
    <property type="match status" value="1"/>
</dbReference>
<feature type="region of interest" description="Disordered" evidence="1">
    <location>
        <begin position="535"/>
        <end position="607"/>
    </location>
</feature>
<dbReference type="EMBL" id="AP018357">
    <property type="protein sequence ID" value="BBA40123.1"/>
    <property type="molecule type" value="Genomic_DNA"/>
</dbReference>
<evidence type="ECO:0000313" key="3">
    <source>
        <dbReference type="EMBL" id="BBA40123.1"/>
    </source>
</evidence>
<feature type="domain" description="T6SS Tle3 phospholipase effector alpha/beta" evidence="2">
    <location>
        <begin position="63"/>
        <end position="416"/>
    </location>
</feature>
<dbReference type="RefSeq" id="WP_321199997.1">
    <property type="nucleotide sequence ID" value="NZ_CP028808.1"/>
</dbReference>
<reference evidence="3" key="1">
    <citation type="journal article" date="2016" name="Biosci. Biotechnol. Biochem.">
        <title>Bioconversion of AHX to AOH by resting cells of Burkholderia contaminans CH-1.</title>
        <authorList>
            <person name="Choi J.H."/>
            <person name="Kikuchi A."/>
            <person name="Pumkaeo P."/>
            <person name="Hirai H."/>
            <person name="Tokuyama S."/>
            <person name="Kawagishi H."/>
        </authorList>
    </citation>
    <scope>NUCLEOTIDE SEQUENCE</scope>
    <source>
        <strain evidence="3">CH-1</strain>
    </source>
</reference>
<dbReference type="InterPro" id="IPR056221">
    <property type="entry name" value="Tle3_ab_dom"/>
</dbReference>
<protein>
    <recommendedName>
        <fullName evidence="2">T6SS Tle3 phospholipase effector alpha/beta domain-containing protein</fullName>
    </recommendedName>
</protein>
<sequence>MIDSSLDSRPEEDARTDERAAKADMPDAAAPRPDPPQIIVGRSDGVSMWTKGTRLICIKQLPLPGIVIFVHGVNSEGEWFEAAEQGLCDGLNRRLGRLDDQLEYRGIDAGQLVPAKYTESVTPDGFLNPKLWAGDYIKPDPSFSPVIHFRWGYRATAEELKEYGDKIFLNEKDYWGGGPFTNGCASLPDLWQGGLDDRAAGWITVQGINPTNRPLYRAPPRAYGVLAALRLAKLIESIRRMQADVPITVVCHSQGNIVGLTAAFFGDALPDVEDPWGRSGHCVADAYVLANAPYSLARADGPNPSDTFMDTWSQRATKDGDGRRGRQTYAARTKTFGKFLSIIGTRKAYELSADKIDEDMANERVSPTSNKSYAAQDDRVRHGLNGSTYGRVTAYCCPHDQVISAITVQGIGWRGIDKHELNDIGVPGVLTQRVFASGFHVGVQEQYRYREDDWRYVQKGATSGFWYPPSPPAKFNLIGALKGNESVFGVAATLASAPIMFFVTQISSALNMFRVNANPPEGWTVVADAPALDEPFTPKASRFGKPIKTTDGDATSDFNEGNDPPAAWRDANKSEADKRADDPYDQYNAKNDDSVAQGTAESEAGQRYEDRALMRMEARRTLNTEWLDGDGHVIGEDGKSEMPEGYKEWRDQQIVDWLDRGAINSPTNHSTTMTNPEHAKKALAYDVAIGVCYLTPEQLYDLRIEADWRMGDGIPLDIPNKTYADYFASGTLYRTPLQEWIHADKSEGKMPSAIVDEREGQLYLKVGGAV</sequence>
<organism evidence="3">
    <name type="scientific">Burkholderia contaminans</name>
    <dbReference type="NCBI Taxonomy" id="488447"/>
    <lineage>
        <taxon>Bacteria</taxon>
        <taxon>Pseudomonadati</taxon>
        <taxon>Pseudomonadota</taxon>
        <taxon>Betaproteobacteria</taxon>
        <taxon>Burkholderiales</taxon>
        <taxon>Burkholderiaceae</taxon>
        <taxon>Burkholderia</taxon>
        <taxon>Burkholderia cepacia complex</taxon>
    </lineage>
</organism>
<gene>
    <name evidence="3" type="ORF">BCCH1_25480</name>
</gene>
<reference evidence="3" key="2">
    <citation type="journal article" date="2017" name="Genome Announc.">
        <title>High-Quality Draft Genome Sequence of Burkholderia contaminans CH-1, a Gram-Negative Bacterium That Metabolizes 2-Azahypoxanthine, a Plant Growth-Regulating Compound.</title>
        <authorList>
            <person name="Choi J.-H."/>
            <person name="Sugiura H."/>
            <person name="Moriuchi R."/>
            <person name="Kawagishi H."/>
            <person name="Dohra H."/>
        </authorList>
    </citation>
    <scope>NUCLEOTIDE SEQUENCE</scope>
    <source>
        <strain evidence="3">CH-1</strain>
    </source>
</reference>
<evidence type="ECO:0000256" key="1">
    <source>
        <dbReference type="SAM" id="MobiDB-lite"/>
    </source>
</evidence>
<name>A0A250L6A8_9BURK</name>
<dbReference type="AlphaFoldDB" id="A0A250L6A8"/>
<feature type="compositionally biased region" description="Basic and acidic residues" evidence="1">
    <location>
        <begin position="1"/>
        <end position="25"/>
    </location>
</feature>